<dbReference type="Pfam" id="PF03466">
    <property type="entry name" value="LysR_substrate"/>
    <property type="match status" value="1"/>
</dbReference>
<dbReference type="FunFam" id="1.10.10.10:FF:000001">
    <property type="entry name" value="LysR family transcriptional regulator"/>
    <property type="match status" value="1"/>
</dbReference>
<evidence type="ECO:0000256" key="3">
    <source>
        <dbReference type="ARBA" id="ARBA00023125"/>
    </source>
</evidence>
<name>A0ABD7QR45_RAOOR</name>
<dbReference type="PRINTS" id="PR00039">
    <property type="entry name" value="HTHLYSR"/>
</dbReference>
<accession>A0ABD7QR45</accession>
<reference evidence="6 7" key="1">
    <citation type="submission" date="2019-03" db="EMBL/GenBank/DDBJ databases">
        <title>Genomic analyses of the natural microbiome of Caenorhabditis elegans.</title>
        <authorList>
            <person name="Samuel B."/>
        </authorList>
    </citation>
    <scope>NUCLEOTIDE SEQUENCE [LARGE SCALE GENOMIC DNA]</scope>
    <source>
        <strain evidence="6 7">JUb54</strain>
    </source>
</reference>
<dbReference type="EMBL" id="SLYQ01000001">
    <property type="protein sequence ID" value="TCQ77441.1"/>
    <property type="molecule type" value="Genomic_DNA"/>
</dbReference>
<keyword evidence="2" id="KW-0805">Transcription regulation</keyword>
<dbReference type="InterPro" id="IPR036388">
    <property type="entry name" value="WH-like_DNA-bd_sf"/>
</dbReference>
<dbReference type="Pfam" id="PF00126">
    <property type="entry name" value="HTH_1"/>
    <property type="match status" value="1"/>
</dbReference>
<keyword evidence="4" id="KW-0804">Transcription</keyword>
<evidence type="ECO:0000313" key="7">
    <source>
        <dbReference type="Proteomes" id="UP000295263"/>
    </source>
</evidence>
<dbReference type="PANTHER" id="PTHR30537:SF5">
    <property type="entry name" value="HTH-TYPE TRANSCRIPTIONAL ACTIVATOR TTDR-RELATED"/>
    <property type="match status" value="1"/>
</dbReference>
<dbReference type="Gene3D" id="3.40.190.290">
    <property type="match status" value="1"/>
</dbReference>
<protein>
    <submittedName>
        <fullName evidence="6">LysR family transcriptional regulator</fullName>
    </submittedName>
</protein>
<comment type="similarity">
    <text evidence="1">Belongs to the LysR transcriptional regulatory family.</text>
</comment>
<evidence type="ECO:0000256" key="4">
    <source>
        <dbReference type="ARBA" id="ARBA00023163"/>
    </source>
</evidence>
<dbReference type="SUPFAM" id="SSF46785">
    <property type="entry name" value="Winged helix' DNA-binding domain"/>
    <property type="match status" value="1"/>
</dbReference>
<evidence type="ECO:0000259" key="5">
    <source>
        <dbReference type="PROSITE" id="PS50931"/>
    </source>
</evidence>
<dbReference type="RefSeq" id="WP_132511081.1">
    <property type="nucleotide sequence ID" value="NZ_SLYQ01000001.1"/>
</dbReference>
<dbReference type="Proteomes" id="UP000295263">
    <property type="component" value="Unassembled WGS sequence"/>
</dbReference>
<evidence type="ECO:0000256" key="1">
    <source>
        <dbReference type="ARBA" id="ARBA00009437"/>
    </source>
</evidence>
<dbReference type="InterPro" id="IPR058163">
    <property type="entry name" value="LysR-type_TF_proteobact-type"/>
</dbReference>
<proteinExistence type="inferred from homology"/>
<dbReference type="InterPro" id="IPR005119">
    <property type="entry name" value="LysR_subst-bd"/>
</dbReference>
<evidence type="ECO:0000313" key="6">
    <source>
        <dbReference type="EMBL" id="TCQ77441.1"/>
    </source>
</evidence>
<feature type="domain" description="HTH lysR-type" evidence="5">
    <location>
        <begin position="1"/>
        <end position="62"/>
    </location>
</feature>
<dbReference type="PANTHER" id="PTHR30537">
    <property type="entry name" value="HTH-TYPE TRANSCRIPTIONAL REGULATOR"/>
    <property type="match status" value="1"/>
</dbReference>
<dbReference type="InterPro" id="IPR000847">
    <property type="entry name" value="LysR_HTH_N"/>
</dbReference>
<organism evidence="6 7">
    <name type="scientific">Raoultella ornithinolytica</name>
    <name type="common">Klebsiella ornithinolytica</name>
    <dbReference type="NCBI Taxonomy" id="54291"/>
    <lineage>
        <taxon>Bacteria</taxon>
        <taxon>Pseudomonadati</taxon>
        <taxon>Pseudomonadota</taxon>
        <taxon>Gammaproteobacteria</taxon>
        <taxon>Enterobacterales</taxon>
        <taxon>Enterobacteriaceae</taxon>
        <taxon>Klebsiella/Raoultella group</taxon>
        <taxon>Raoultella</taxon>
    </lineage>
</organism>
<evidence type="ECO:0000256" key="2">
    <source>
        <dbReference type="ARBA" id="ARBA00023015"/>
    </source>
</evidence>
<dbReference type="GO" id="GO:0003677">
    <property type="term" value="F:DNA binding"/>
    <property type="evidence" value="ECO:0007669"/>
    <property type="project" value="UniProtKB-KW"/>
</dbReference>
<keyword evidence="3" id="KW-0238">DNA-binding</keyword>
<dbReference type="InterPro" id="IPR036390">
    <property type="entry name" value="WH_DNA-bd_sf"/>
</dbReference>
<dbReference type="AlphaFoldDB" id="A0ABD7QR45"/>
<dbReference type="SUPFAM" id="SSF53850">
    <property type="entry name" value="Periplasmic binding protein-like II"/>
    <property type="match status" value="1"/>
</dbReference>
<sequence length="318" mass="34574">MISRAQFPALNTFVMVAEKLNFRAVADALGVSASAVSQQINGLEEQLGLRLFNRTTRSVSLTEDGRGLYLQVAPLLENLAGALMQAQSRSRIIKGHIRLHAFRSAAEMFLDARIPAFLAAFPDVHIDIAVHDSPVDLIAGGYDLSLRLGEVLVPGLVAVPVGGPLHQIVVAAPSWLQTHGGIERPEDLSHHNCIGWRWPGAAVPEPWQFSYSGRLKNIAVSGNLVVDDRERQYQAAIAGVGVAQVTEERVRPHLLSGALQRILSAWETEFAGYYLCWTAGRAMSPAMRACIDWLRDEPQKPQASGGFYSGGEPQGNLP</sequence>
<gene>
    <name evidence="6" type="ORF">EC841_1011263</name>
</gene>
<comment type="caution">
    <text evidence="6">The sequence shown here is derived from an EMBL/GenBank/DDBJ whole genome shotgun (WGS) entry which is preliminary data.</text>
</comment>
<dbReference type="Gene3D" id="1.10.10.10">
    <property type="entry name" value="Winged helix-like DNA-binding domain superfamily/Winged helix DNA-binding domain"/>
    <property type="match status" value="1"/>
</dbReference>
<dbReference type="PROSITE" id="PS50931">
    <property type="entry name" value="HTH_LYSR"/>
    <property type="match status" value="1"/>
</dbReference>